<dbReference type="EMBL" id="RZGK01000013">
    <property type="protein sequence ID" value="KAF9694623.1"/>
    <property type="molecule type" value="Genomic_DNA"/>
</dbReference>
<reference evidence="1" key="2">
    <citation type="submission" date="2020-09" db="EMBL/GenBank/DDBJ databases">
        <title>Reference genome assembly for Australian Ascochyta lentis isolate Al4.</title>
        <authorList>
            <person name="Lee R.C."/>
            <person name="Farfan-Caceres L.M."/>
            <person name="Debler J.W."/>
            <person name="Williams A.H."/>
            <person name="Henares B.M."/>
        </authorList>
    </citation>
    <scope>NUCLEOTIDE SEQUENCE</scope>
    <source>
        <strain evidence="1">Al4</strain>
    </source>
</reference>
<proteinExistence type="predicted"/>
<organism evidence="1 2">
    <name type="scientific">Ascochyta lentis</name>
    <dbReference type="NCBI Taxonomy" id="205686"/>
    <lineage>
        <taxon>Eukaryota</taxon>
        <taxon>Fungi</taxon>
        <taxon>Dikarya</taxon>
        <taxon>Ascomycota</taxon>
        <taxon>Pezizomycotina</taxon>
        <taxon>Dothideomycetes</taxon>
        <taxon>Pleosporomycetidae</taxon>
        <taxon>Pleosporales</taxon>
        <taxon>Pleosporineae</taxon>
        <taxon>Didymellaceae</taxon>
        <taxon>Ascochyta</taxon>
    </lineage>
</organism>
<keyword evidence="2" id="KW-1185">Reference proteome</keyword>
<name>A0A8H7J3J1_9PLEO</name>
<dbReference type="AlphaFoldDB" id="A0A8H7J3J1"/>
<dbReference type="OrthoDB" id="3778584at2759"/>
<comment type="caution">
    <text evidence="1">The sequence shown here is derived from an EMBL/GenBank/DDBJ whole genome shotgun (WGS) entry which is preliminary data.</text>
</comment>
<gene>
    <name evidence="1" type="ORF">EKO04_007605</name>
</gene>
<evidence type="ECO:0000313" key="2">
    <source>
        <dbReference type="Proteomes" id="UP000651452"/>
    </source>
</evidence>
<dbReference type="Proteomes" id="UP000651452">
    <property type="component" value="Unassembled WGS sequence"/>
</dbReference>
<protein>
    <submittedName>
        <fullName evidence="1">Uncharacterized protein</fullName>
    </submittedName>
</protein>
<evidence type="ECO:0000313" key="1">
    <source>
        <dbReference type="EMBL" id="KAF9694623.1"/>
    </source>
</evidence>
<reference evidence="1" key="1">
    <citation type="submission" date="2018-12" db="EMBL/GenBank/DDBJ databases">
        <authorList>
            <person name="Syme R.A."/>
            <person name="Farfan-Caceres L."/>
            <person name="Lichtenzveig J."/>
        </authorList>
    </citation>
    <scope>NUCLEOTIDE SEQUENCE</scope>
    <source>
        <strain evidence="1">Al4</strain>
    </source>
</reference>
<sequence length="179" mass="20571">MGADDASTRDPRPFAVMNDSTSSVDYRVIGLTASSVQARSYPQHSQHQFDTTSNWSAVQHEFERRLSRFGIKLSEANDSPVSNMPNDFPPLETPTMACFTNGKREPKFETMERQLRQARTEAQIWREKANARDHDLRASYKETMEWRMKYEDLYSAMIQNSELKPQDLAEERGATKSLG</sequence>
<accession>A0A8H7J3J1</accession>